<dbReference type="InterPro" id="IPR052353">
    <property type="entry name" value="Benzoxazolinone_Detox_Enz"/>
</dbReference>
<dbReference type="Gene3D" id="2.40.33.20">
    <property type="entry name" value="PK beta-barrel domain-like"/>
    <property type="match status" value="1"/>
</dbReference>
<dbReference type="InterPro" id="IPR005302">
    <property type="entry name" value="MoCF_Sase_C"/>
</dbReference>
<dbReference type="InterPro" id="IPR011037">
    <property type="entry name" value="Pyrv_Knase-like_insert_dom_sf"/>
</dbReference>
<dbReference type="SUPFAM" id="SSF50800">
    <property type="entry name" value="PK beta-barrel domain-like"/>
    <property type="match status" value="1"/>
</dbReference>
<name>A0A368W6F6_9BACL</name>
<dbReference type="Pfam" id="PF03473">
    <property type="entry name" value="MOSC"/>
    <property type="match status" value="1"/>
</dbReference>
<dbReference type="Proteomes" id="UP000252415">
    <property type="component" value="Unassembled WGS sequence"/>
</dbReference>
<dbReference type="EMBL" id="QPJD01000002">
    <property type="protein sequence ID" value="RCW50922.1"/>
    <property type="molecule type" value="Genomic_DNA"/>
</dbReference>
<dbReference type="InterPro" id="IPR005163">
    <property type="entry name" value="Tri_helical_YiiM-like"/>
</dbReference>
<comment type="caution">
    <text evidence="2">The sequence shown here is derived from an EMBL/GenBank/DDBJ whole genome shotgun (WGS) entry which is preliminary data.</text>
</comment>
<feature type="domain" description="MOSC" evidence="1">
    <location>
        <begin position="35"/>
        <end position="169"/>
    </location>
</feature>
<dbReference type="GO" id="GO:0030170">
    <property type="term" value="F:pyridoxal phosphate binding"/>
    <property type="evidence" value="ECO:0007669"/>
    <property type="project" value="InterPro"/>
</dbReference>
<dbReference type="OrthoDB" id="9786134at2"/>
<dbReference type="PROSITE" id="PS51340">
    <property type="entry name" value="MOSC"/>
    <property type="match status" value="1"/>
</dbReference>
<gene>
    <name evidence="2" type="ORF">DFP97_102114</name>
</gene>
<dbReference type="GO" id="GO:0030151">
    <property type="term" value="F:molybdenum ion binding"/>
    <property type="evidence" value="ECO:0007669"/>
    <property type="project" value="InterPro"/>
</dbReference>
<organism evidence="2 3">
    <name type="scientific">Paenibacillus prosopidis</name>
    <dbReference type="NCBI Taxonomy" id="630520"/>
    <lineage>
        <taxon>Bacteria</taxon>
        <taxon>Bacillati</taxon>
        <taxon>Bacillota</taxon>
        <taxon>Bacilli</taxon>
        <taxon>Bacillales</taxon>
        <taxon>Paenibacillaceae</taxon>
        <taxon>Paenibacillus</taxon>
    </lineage>
</organism>
<keyword evidence="3" id="KW-1185">Reference proteome</keyword>
<dbReference type="PANTHER" id="PTHR30212">
    <property type="entry name" value="PROTEIN YIIM"/>
    <property type="match status" value="1"/>
</dbReference>
<dbReference type="GO" id="GO:0003824">
    <property type="term" value="F:catalytic activity"/>
    <property type="evidence" value="ECO:0007669"/>
    <property type="project" value="InterPro"/>
</dbReference>
<accession>A0A368W6F6</accession>
<evidence type="ECO:0000259" key="1">
    <source>
        <dbReference type="PROSITE" id="PS51340"/>
    </source>
</evidence>
<evidence type="ECO:0000313" key="3">
    <source>
        <dbReference type="Proteomes" id="UP000252415"/>
    </source>
</evidence>
<dbReference type="PANTHER" id="PTHR30212:SF4">
    <property type="entry name" value="MOSC DOMAIN-CONTAINING PROTEIN"/>
    <property type="match status" value="1"/>
</dbReference>
<sequence>MAHNIGAARLVSLNVGEPVAVAHGSKEVFSGIFKKSSQHAHSLSFTGLQGDGQGDTVHHGGADKAVCVYFEQRYSHWRELFHRPFEYGAFGENFTLSDWSENDLCIGDIVEAGEIRLQVSQPRQPCYKLGLRHQLPELPELVQKQGYTGFYFRVLREGVVRAGLEFAVTQRHPARKTIMEANRIMYTDKDDIQGIRELLAVQELAKSWQDQLGGRLKKLLQEGQGGL</sequence>
<proteinExistence type="predicted"/>
<dbReference type="AlphaFoldDB" id="A0A368W6F6"/>
<dbReference type="Pfam" id="PF03475">
    <property type="entry name" value="YiiM_3-alpha"/>
    <property type="match status" value="1"/>
</dbReference>
<dbReference type="RefSeq" id="WP_114378438.1">
    <property type="nucleotide sequence ID" value="NZ_QPJD01000002.1"/>
</dbReference>
<protein>
    <submittedName>
        <fullName evidence="2">MOSC domain-containing protein YiiM</fullName>
    </submittedName>
</protein>
<evidence type="ECO:0000313" key="2">
    <source>
        <dbReference type="EMBL" id="RCW50922.1"/>
    </source>
</evidence>
<reference evidence="2 3" key="1">
    <citation type="submission" date="2018-07" db="EMBL/GenBank/DDBJ databases">
        <title>Genomic Encyclopedia of Type Strains, Phase III (KMG-III): the genomes of soil and plant-associated and newly described type strains.</title>
        <authorList>
            <person name="Whitman W."/>
        </authorList>
    </citation>
    <scope>NUCLEOTIDE SEQUENCE [LARGE SCALE GENOMIC DNA]</scope>
    <source>
        <strain evidence="2 3">CECT 7506</strain>
    </source>
</reference>